<organism evidence="4 5">
    <name type="scientific">Xylaria multiplex</name>
    <dbReference type="NCBI Taxonomy" id="323545"/>
    <lineage>
        <taxon>Eukaryota</taxon>
        <taxon>Fungi</taxon>
        <taxon>Dikarya</taxon>
        <taxon>Ascomycota</taxon>
        <taxon>Pezizomycotina</taxon>
        <taxon>Sordariomycetes</taxon>
        <taxon>Xylariomycetidae</taxon>
        <taxon>Xylariales</taxon>
        <taxon>Xylariaceae</taxon>
        <taxon>Xylaria</taxon>
    </lineage>
</organism>
<dbReference type="InParanoid" id="A0A7C8IZT9"/>
<gene>
    <name evidence="4" type="ORF">GQX73_g406</name>
</gene>
<sequence>MRLLKRLKDGVVELTEHPPEDIPAYAILSHTWGHKDHEVTLCDIQQGAAADGLEYFWVDTCCIDKSSSAELQEAITSMFRWYQKATKCYVYLSDVVSQDEQQTNLPQATWEAAFRKSRTLQELLAPQFVEFFSRDGKKLGDRVSLDQILYKITGIAIEALKGAELFNFSIEQCLSWSKCRETTRAEDKAYSLFGIFDVSTFVNYGGVEIKFCFFIDGLDEYDGDHEELAKFVVEVSRMPHVKLCVSSRPLNAFERELGSGLFPRIVLQERISNDIRRYVEERFASSLKMRQISSLDPTTYSKLTKNITQKASGVFVWVVLVVKLLLEGAKNGYSASQLEDHLDSYPDEIDALYQLIIGRVHESELRYCFRYLRFVEVTGGTISLLLLTFADILLDETSIPKDFNDKIQLQGARDRINSSCLGLLEIGGKQRTKDEKLAEASVVFLHKSVFDYLKTNGARQQFKKDMEEKDGTCELELADKLDEKVTKLWRFVRPQLPEEQDEDIHWVWATRTTREMAAYLAESGGPTERMPTNYSPKHGKYSFVRYTHRYGLRLHANEKGFVDTEKENISRGHISKTKEITNIPHGPKEPVHVPQDIHQSLPCVETDVTIVATAPAERSTRSADPANISHQNPSDRRPGVLVPFAVRQRAIAQLEWLTVGMDVTTNTIPDARNTTPPETQPQERTDVVASVLRDYLD</sequence>
<feature type="domain" description="Heterokaryon incompatibility" evidence="2">
    <location>
        <begin position="25"/>
        <end position="112"/>
    </location>
</feature>
<dbReference type="EMBL" id="WUBL01000002">
    <property type="protein sequence ID" value="KAF2973285.1"/>
    <property type="molecule type" value="Genomic_DNA"/>
</dbReference>
<evidence type="ECO:0000256" key="1">
    <source>
        <dbReference type="SAM" id="MobiDB-lite"/>
    </source>
</evidence>
<protein>
    <submittedName>
        <fullName evidence="4">Uncharacterized protein</fullName>
    </submittedName>
</protein>
<accession>A0A7C8IZT9</accession>
<evidence type="ECO:0000259" key="2">
    <source>
        <dbReference type="Pfam" id="PF06985"/>
    </source>
</evidence>
<feature type="region of interest" description="Disordered" evidence="1">
    <location>
        <begin position="615"/>
        <end position="639"/>
    </location>
</feature>
<dbReference type="OrthoDB" id="674604at2759"/>
<evidence type="ECO:0000313" key="4">
    <source>
        <dbReference type="EMBL" id="KAF2973285.1"/>
    </source>
</evidence>
<evidence type="ECO:0000259" key="3">
    <source>
        <dbReference type="Pfam" id="PF25053"/>
    </source>
</evidence>
<dbReference type="AlphaFoldDB" id="A0A7C8IZT9"/>
<dbReference type="Proteomes" id="UP000481858">
    <property type="component" value="Unassembled WGS sequence"/>
</dbReference>
<comment type="caution">
    <text evidence="4">The sequence shown here is derived from an EMBL/GenBank/DDBJ whole genome shotgun (WGS) entry which is preliminary data.</text>
</comment>
<dbReference type="PANTHER" id="PTHR10622:SF10">
    <property type="entry name" value="HET DOMAIN-CONTAINING PROTEIN"/>
    <property type="match status" value="1"/>
</dbReference>
<dbReference type="Pfam" id="PF25053">
    <property type="entry name" value="DUF7791"/>
    <property type="match status" value="1"/>
</dbReference>
<feature type="domain" description="DUF7791" evidence="3">
    <location>
        <begin position="402"/>
        <end position="466"/>
    </location>
</feature>
<dbReference type="InterPro" id="IPR056693">
    <property type="entry name" value="DUF7791"/>
</dbReference>
<evidence type="ECO:0000313" key="5">
    <source>
        <dbReference type="Proteomes" id="UP000481858"/>
    </source>
</evidence>
<dbReference type="InterPro" id="IPR010730">
    <property type="entry name" value="HET"/>
</dbReference>
<dbReference type="PANTHER" id="PTHR10622">
    <property type="entry name" value="HET DOMAIN-CONTAINING PROTEIN"/>
    <property type="match status" value="1"/>
</dbReference>
<name>A0A7C8IZT9_9PEZI</name>
<reference evidence="4 5" key="1">
    <citation type="submission" date="2019-12" db="EMBL/GenBank/DDBJ databases">
        <title>Draft genome sequence of the ascomycete Xylaria multiplex DSM 110363.</title>
        <authorList>
            <person name="Buettner E."/>
            <person name="Kellner H."/>
        </authorList>
    </citation>
    <scope>NUCLEOTIDE SEQUENCE [LARGE SCALE GENOMIC DNA]</scope>
    <source>
        <strain evidence="4 5">DSM 110363</strain>
    </source>
</reference>
<keyword evidence="5" id="KW-1185">Reference proteome</keyword>
<proteinExistence type="predicted"/>
<dbReference type="Pfam" id="PF06985">
    <property type="entry name" value="HET"/>
    <property type="match status" value="1"/>
</dbReference>